<keyword evidence="4" id="KW-0902">Two-component regulatory system</keyword>
<evidence type="ECO:0000256" key="5">
    <source>
        <dbReference type="ARBA" id="ARBA00023015"/>
    </source>
</evidence>
<name>E1II58_9CHLR</name>
<evidence type="ECO:0000259" key="12">
    <source>
        <dbReference type="PROSITE" id="PS50110"/>
    </source>
</evidence>
<evidence type="ECO:0000313" key="15">
    <source>
        <dbReference type="Proteomes" id="UP000054010"/>
    </source>
</evidence>
<dbReference type="HOGENOM" id="CLU_000445_65_0_0"/>
<evidence type="ECO:0000256" key="7">
    <source>
        <dbReference type="ARBA" id="ARBA00023163"/>
    </source>
</evidence>
<gene>
    <name evidence="14" type="ORF">OSCT_3009</name>
</gene>
<dbReference type="STRING" id="765420.OSCT_3009"/>
<comment type="function">
    <text evidence="8">Member of the two-component regulatory system PdtaR/PdtaS. This two-component system plays an essential role in mycobacterial adaptation to poor nutrient conditions. PdtaR probably acts at the level of transcriptional antitermination rather than transcriptional initiation.</text>
</comment>
<dbReference type="PROSITE" id="PS50921">
    <property type="entry name" value="ANTAR"/>
    <property type="match status" value="1"/>
</dbReference>
<evidence type="ECO:0000259" key="13">
    <source>
        <dbReference type="PROSITE" id="PS50921"/>
    </source>
</evidence>
<keyword evidence="15" id="KW-1185">Reference proteome</keyword>
<dbReference type="SMART" id="SM01012">
    <property type="entry name" value="ANTAR"/>
    <property type="match status" value="1"/>
</dbReference>
<comment type="function">
    <text evidence="9">In addition, the PdtaR/PdtaS two-component system controls copper and nitric oxide (NO) resistance downstream of the intramembrane protease Rip1. This coupled Rip1/PdtaS/PdtaR circuit controls NO resistance and acute lung infection in mice by relieving PdtaR/PdtaS-mediated repression of isonitrile chalkophore biosynthesis. Two signals are required to fully inactivate the PdtaR/PdtaS system and mediate NO resistance: a cytoplasmic inhibitory signal through the PdtaS kinase mediated by direct sensing of NO and the production of PPE1-5', an NO-induced small RNA, to sequester PdtaR.</text>
</comment>
<evidence type="ECO:0000256" key="2">
    <source>
        <dbReference type="ARBA" id="ARBA00022490"/>
    </source>
</evidence>
<dbReference type="PIRSF" id="PIRSF036382">
    <property type="entry name" value="RR_antiterm"/>
    <property type="match status" value="1"/>
</dbReference>
<dbReference type="InterPro" id="IPR008327">
    <property type="entry name" value="Sig_transdc_resp-reg_antiterm"/>
</dbReference>
<dbReference type="SUPFAM" id="SSF52172">
    <property type="entry name" value="CheY-like"/>
    <property type="match status" value="1"/>
</dbReference>
<dbReference type="PROSITE" id="PS50110">
    <property type="entry name" value="RESPONSE_REGULATORY"/>
    <property type="match status" value="1"/>
</dbReference>
<feature type="domain" description="Response regulatory" evidence="12">
    <location>
        <begin position="5"/>
        <end position="119"/>
    </location>
</feature>
<dbReference type="PANTHER" id="PTHR43367">
    <property type="match status" value="1"/>
</dbReference>
<dbReference type="eggNOG" id="COG3707">
    <property type="taxonomic scope" value="Bacteria"/>
</dbReference>
<dbReference type="Gene3D" id="3.40.50.2300">
    <property type="match status" value="1"/>
</dbReference>
<dbReference type="GO" id="GO:0003723">
    <property type="term" value="F:RNA binding"/>
    <property type="evidence" value="ECO:0007669"/>
    <property type="project" value="InterPro"/>
</dbReference>
<feature type="modified residue" description="4-aspartylphosphate" evidence="11">
    <location>
        <position position="55"/>
    </location>
</feature>
<protein>
    <recommendedName>
        <fullName evidence="10">Transcriptional regulatory protein PdtaR</fullName>
    </recommendedName>
</protein>
<dbReference type="InterPro" id="IPR001789">
    <property type="entry name" value="Sig_transdc_resp-reg_receiver"/>
</dbReference>
<keyword evidence="3 11" id="KW-0597">Phosphoprotein</keyword>
<dbReference type="FunFam" id="3.40.50.2300:FF:000050">
    <property type="entry name" value="Response regulator receiver"/>
    <property type="match status" value="1"/>
</dbReference>
<evidence type="ECO:0000256" key="3">
    <source>
        <dbReference type="ARBA" id="ARBA00022553"/>
    </source>
</evidence>
<dbReference type="EMBL" id="ADVR01000122">
    <property type="protein sequence ID" value="EFO79176.1"/>
    <property type="molecule type" value="Genomic_DNA"/>
</dbReference>
<comment type="caution">
    <text evidence="14">The sequence shown here is derived from an EMBL/GenBank/DDBJ whole genome shotgun (WGS) entry which is preliminary data.</text>
</comment>
<dbReference type="GO" id="GO:0005737">
    <property type="term" value="C:cytoplasm"/>
    <property type="evidence" value="ECO:0007669"/>
    <property type="project" value="UniProtKB-SubCell"/>
</dbReference>
<keyword evidence="6" id="KW-0346">Stress response</keyword>
<dbReference type="Proteomes" id="UP000054010">
    <property type="component" value="Unassembled WGS sequence"/>
</dbReference>
<dbReference type="AlphaFoldDB" id="E1II58"/>
<reference evidence="14 15" key="1">
    <citation type="journal article" date="2011" name="J. Bacteriol.">
        <title>Draft genome sequence of the anoxygenic filamentous phototrophic bacterium Oscillochloris trichoides subsp. DG-6.</title>
        <authorList>
            <person name="Kuznetsov B.B."/>
            <person name="Ivanovsky R.N."/>
            <person name="Keppen O.I."/>
            <person name="Sukhacheva M.V."/>
            <person name="Bumazhkin B.K."/>
            <person name="Patutina E.O."/>
            <person name="Beletsky A.V."/>
            <person name="Mardanov A.V."/>
            <person name="Baslerov R.V."/>
            <person name="Panteleeva A.N."/>
            <person name="Kolganova T.V."/>
            <person name="Ravin N.V."/>
            <person name="Skryabin K.G."/>
        </authorList>
    </citation>
    <scope>NUCLEOTIDE SEQUENCE [LARGE SCALE GENOMIC DNA]</scope>
    <source>
        <strain evidence="14 15">DG-6</strain>
    </source>
</reference>
<evidence type="ECO:0000256" key="1">
    <source>
        <dbReference type="ARBA" id="ARBA00004496"/>
    </source>
</evidence>
<organism evidence="14 15">
    <name type="scientific">Oscillochloris trichoides DG-6</name>
    <dbReference type="NCBI Taxonomy" id="765420"/>
    <lineage>
        <taxon>Bacteria</taxon>
        <taxon>Bacillati</taxon>
        <taxon>Chloroflexota</taxon>
        <taxon>Chloroflexia</taxon>
        <taxon>Chloroflexales</taxon>
        <taxon>Chloroflexineae</taxon>
        <taxon>Oscillochloridaceae</taxon>
        <taxon>Oscillochloris</taxon>
    </lineage>
</organism>
<evidence type="ECO:0000313" key="14">
    <source>
        <dbReference type="EMBL" id="EFO79176.1"/>
    </source>
</evidence>
<evidence type="ECO:0000256" key="11">
    <source>
        <dbReference type="PROSITE-ProRule" id="PRU00169"/>
    </source>
</evidence>
<keyword evidence="5" id="KW-0805">Transcription regulation</keyword>
<comment type="subcellular location">
    <subcellularLocation>
        <location evidence="1">Cytoplasm</location>
    </subcellularLocation>
</comment>
<evidence type="ECO:0000256" key="8">
    <source>
        <dbReference type="ARBA" id="ARBA00055952"/>
    </source>
</evidence>
<keyword evidence="7" id="KW-0804">Transcription</keyword>
<dbReference type="InterPro" id="IPR005561">
    <property type="entry name" value="ANTAR"/>
</dbReference>
<evidence type="ECO:0000256" key="9">
    <source>
        <dbReference type="ARBA" id="ARBA00059282"/>
    </source>
</evidence>
<evidence type="ECO:0000256" key="4">
    <source>
        <dbReference type="ARBA" id="ARBA00023012"/>
    </source>
</evidence>
<dbReference type="Pfam" id="PF00072">
    <property type="entry name" value="Response_reg"/>
    <property type="match status" value="1"/>
</dbReference>
<dbReference type="FunFam" id="1.10.10.10:FF:000157">
    <property type="entry name" value="Response regulator receiver"/>
    <property type="match status" value="1"/>
</dbReference>
<dbReference type="PANTHER" id="PTHR43367:SF1">
    <property type="entry name" value="TWO-COMPONENT RESPONSE REGULATOR-LIKE APRR6-RELATED"/>
    <property type="match status" value="1"/>
</dbReference>
<accession>E1II58</accession>
<feature type="domain" description="ANTAR" evidence="13">
    <location>
        <begin position="125"/>
        <end position="186"/>
    </location>
</feature>
<evidence type="ECO:0000256" key="10">
    <source>
        <dbReference type="ARBA" id="ARBA00071182"/>
    </source>
</evidence>
<dbReference type="SMART" id="SM00448">
    <property type="entry name" value="REC"/>
    <property type="match status" value="1"/>
</dbReference>
<dbReference type="Gene3D" id="1.10.10.10">
    <property type="entry name" value="Winged helix-like DNA-binding domain superfamily/Winged helix DNA-binding domain"/>
    <property type="match status" value="1"/>
</dbReference>
<evidence type="ECO:0000256" key="6">
    <source>
        <dbReference type="ARBA" id="ARBA00023016"/>
    </source>
</evidence>
<dbReference type="OrthoDB" id="9808843at2"/>
<proteinExistence type="predicted"/>
<dbReference type="GO" id="GO:0000160">
    <property type="term" value="P:phosphorelay signal transduction system"/>
    <property type="evidence" value="ECO:0007669"/>
    <property type="project" value="UniProtKB-KW"/>
</dbReference>
<keyword evidence="2" id="KW-0963">Cytoplasm</keyword>
<dbReference type="Pfam" id="PF03861">
    <property type="entry name" value="ANTAR"/>
    <property type="match status" value="1"/>
</dbReference>
<dbReference type="InterPro" id="IPR036388">
    <property type="entry name" value="WH-like_DNA-bd_sf"/>
</dbReference>
<dbReference type="InterPro" id="IPR011006">
    <property type="entry name" value="CheY-like_superfamily"/>
</dbReference>
<sequence>MAQTRLVIADDESIIRMNLKETLVGLGYLVVGEAGDGVSVINLARELQPDLVLMDIKMPKLDGIQAAKILTEEKIAPVLLLTAYSDRELVDRAKEAGVVNYVVKPFREAELLPAIEIAMARYQEFLEMDKQIYDLKETLDTRKLVERAKGILMDTQGLKEAEAFRKIQQLSMNTRKSMKEIAQAILLANEI</sequence>